<evidence type="ECO:0000256" key="1">
    <source>
        <dbReference type="SAM" id="MobiDB-lite"/>
    </source>
</evidence>
<feature type="region of interest" description="Disordered" evidence="1">
    <location>
        <begin position="96"/>
        <end position="122"/>
    </location>
</feature>
<evidence type="ECO:0000313" key="3">
    <source>
        <dbReference type="Proteomes" id="UP000799423"/>
    </source>
</evidence>
<dbReference type="Proteomes" id="UP000799423">
    <property type="component" value="Unassembled WGS sequence"/>
</dbReference>
<sequence length="122" mass="13512">MVSTRTRLVWLGCWHPLCGPTAPHQAGTIADSAKIRPSRGRGYIYLAERAADVVSCGWLDDELSMAVWHSGPCVAVVVVECGVVVWKHIEIKPSARYGRQQARDGQPSQQHARIAELDRLPR</sequence>
<protein>
    <submittedName>
        <fullName evidence="2">Uncharacterized protein</fullName>
    </submittedName>
</protein>
<reference evidence="2" key="1">
    <citation type="submission" date="2020-01" db="EMBL/GenBank/DDBJ databases">
        <authorList>
            <consortium name="DOE Joint Genome Institute"/>
            <person name="Haridas S."/>
            <person name="Albert R."/>
            <person name="Binder M."/>
            <person name="Bloem J."/>
            <person name="Labutti K."/>
            <person name="Salamov A."/>
            <person name="Andreopoulos B."/>
            <person name="Baker S.E."/>
            <person name="Barry K."/>
            <person name="Bills G."/>
            <person name="Bluhm B.H."/>
            <person name="Cannon C."/>
            <person name="Castanera R."/>
            <person name="Culley D.E."/>
            <person name="Daum C."/>
            <person name="Ezra D."/>
            <person name="Gonzalez J.B."/>
            <person name="Henrissat B."/>
            <person name="Kuo A."/>
            <person name="Liang C."/>
            <person name="Lipzen A."/>
            <person name="Lutzoni F."/>
            <person name="Magnuson J."/>
            <person name="Mondo S."/>
            <person name="Nolan M."/>
            <person name="Ohm R."/>
            <person name="Pangilinan J."/>
            <person name="Park H.-J."/>
            <person name="Ramirez L."/>
            <person name="Alfaro M."/>
            <person name="Sun H."/>
            <person name="Tritt A."/>
            <person name="Yoshinaga Y."/>
            <person name="Zwiers L.-H."/>
            <person name="Turgeon B.G."/>
            <person name="Goodwin S.B."/>
            <person name="Spatafora J.W."/>
            <person name="Crous P.W."/>
            <person name="Grigoriev I.V."/>
        </authorList>
    </citation>
    <scope>NUCLEOTIDE SEQUENCE</scope>
    <source>
        <strain evidence="2">IPT5</strain>
    </source>
</reference>
<name>A0A6A7BED8_9PLEO</name>
<dbReference type="EMBL" id="MU006294">
    <property type="protein sequence ID" value="KAF2853774.1"/>
    <property type="molecule type" value="Genomic_DNA"/>
</dbReference>
<keyword evidence="3" id="KW-1185">Reference proteome</keyword>
<gene>
    <name evidence="2" type="ORF">T440DRAFT_288566</name>
</gene>
<organism evidence="2 3">
    <name type="scientific">Plenodomus tracheiphilus IPT5</name>
    <dbReference type="NCBI Taxonomy" id="1408161"/>
    <lineage>
        <taxon>Eukaryota</taxon>
        <taxon>Fungi</taxon>
        <taxon>Dikarya</taxon>
        <taxon>Ascomycota</taxon>
        <taxon>Pezizomycotina</taxon>
        <taxon>Dothideomycetes</taxon>
        <taxon>Pleosporomycetidae</taxon>
        <taxon>Pleosporales</taxon>
        <taxon>Pleosporineae</taxon>
        <taxon>Leptosphaeriaceae</taxon>
        <taxon>Plenodomus</taxon>
    </lineage>
</organism>
<proteinExistence type="predicted"/>
<feature type="compositionally biased region" description="Basic and acidic residues" evidence="1">
    <location>
        <begin position="113"/>
        <end position="122"/>
    </location>
</feature>
<accession>A0A6A7BED8</accession>
<evidence type="ECO:0000313" key="2">
    <source>
        <dbReference type="EMBL" id="KAF2853774.1"/>
    </source>
</evidence>
<dbReference type="AlphaFoldDB" id="A0A6A7BED8"/>